<feature type="compositionally biased region" description="Basic and acidic residues" evidence="1">
    <location>
        <begin position="40"/>
        <end position="56"/>
    </location>
</feature>
<dbReference type="EMBL" id="JAURVH010001528">
    <property type="protein sequence ID" value="KAK5910803.1"/>
    <property type="molecule type" value="Genomic_DNA"/>
</dbReference>
<evidence type="ECO:0000313" key="3">
    <source>
        <dbReference type="Proteomes" id="UP001331515"/>
    </source>
</evidence>
<feature type="compositionally biased region" description="Basic and acidic residues" evidence="1">
    <location>
        <begin position="181"/>
        <end position="191"/>
    </location>
</feature>
<sequence>MSGAQPKLYCHHSHTAPTEPDPPHIPWCPAAEGTSPLKTAPERQRANHPERAAKLRAGTDLEEDNCVDGEVNPTHLQQILACLQRAPQGRAVSGSGGKRNSLVSWIRLPCSLEETRRKGARGLSGVMDPPHPSSPPLDVGPRKMLWCISSGAWFPLLNLNPGGETPWAWPRRRVPRAQSRRSGDAETKTHCPESSTCDALTRDQEKPSPVHPLNAGAPSSKLSAEEQTTDSPPMGEEEEEEEGETDLQPADSQPQELLTH</sequence>
<feature type="region of interest" description="Disordered" evidence="1">
    <location>
        <begin position="1"/>
        <end position="56"/>
    </location>
</feature>
<feature type="compositionally biased region" description="Polar residues" evidence="1">
    <location>
        <begin position="220"/>
        <end position="231"/>
    </location>
</feature>
<comment type="caution">
    <text evidence="2">The sequence shown here is derived from an EMBL/GenBank/DDBJ whole genome shotgun (WGS) entry which is preliminary data.</text>
</comment>
<name>A0AAN8CZH9_CHAGU</name>
<accession>A0AAN8CZH9</accession>
<gene>
    <name evidence="2" type="ORF">CgunFtcFv8_005035</name>
</gene>
<feature type="region of interest" description="Disordered" evidence="1">
    <location>
        <begin position="164"/>
        <end position="260"/>
    </location>
</feature>
<keyword evidence="3" id="KW-1185">Reference proteome</keyword>
<proteinExistence type="predicted"/>
<reference evidence="2 3" key="1">
    <citation type="journal article" date="2023" name="Mol. Biol. Evol.">
        <title>Genomics of Secondarily Temperate Adaptation in the Only Non-Antarctic Icefish.</title>
        <authorList>
            <person name="Rivera-Colon A.G."/>
            <person name="Rayamajhi N."/>
            <person name="Minhas B.F."/>
            <person name="Madrigal G."/>
            <person name="Bilyk K.T."/>
            <person name="Yoon V."/>
            <person name="Hune M."/>
            <person name="Gregory S."/>
            <person name="Cheng C.H.C."/>
            <person name="Catchen J.M."/>
        </authorList>
    </citation>
    <scope>NUCLEOTIDE SEQUENCE [LARGE SCALE GENOMIC DNA]</scope>
    <source>
        <tissue evidence="2">White muscle</tissue>
    </source>
</reference>
<dbReference type="Proteomes" id="UP001331515">
    <property type="component" value="Unassembled WGS sequence"/>
</dbReference>
<evidence type="ECO:0000313" key="2">
    <source>
        <dbReference type="EMBL" id="KAK5910803.1"/>
    </source>
</evidence>
<dbReference type="AlphaFoldDB" id="A0AAN8CZH9"/>
<protein>
    <submittedName>
        <fullName evidence="2">Uncharacterized protein</fullName>
    </submittedName>
</protein>
<feature type="compositionally biased region" description="Polar residues" evidence="1">
    <location>
        <begin position="250"/>
        <end position="260"/>
    </location>
</feature>
<feature type="compositionally biased region" description="Basic residues" evidence="1">
    <location>
        <begin position="170"/>
        <end position="179"/>
    </location>
</feature>
<feature type="compositionally biased region" description="Acidic residues" evidence="1">
    <location>
        <begin position="235"/>
        <end position="245"/>
    </location>
</feature>
<evidence type="ECO:0000256" key="1">
    <source>
        <dbReference type="SAM" id="MobiDB-lite"/>
    </source>
</evidence>
<organism evidence="2 3">
    <name type="scientific">Champsocephalus gunnari</name>
    <name type="common">Mackerel icefish</name>
    <dbReference type="NCBI Taxonomy" id="52237"/>
    <lineage>
        <taxon>Eukaryota</taxon>
        <taxon>Metazoa</taxon>
        <taxon>Chordata</taxon>
        <taxon>Craniata</taxon>
        <taxon>Vertebrata</taxon>
        <taxon>Euteleostomi</taxon>
        <taxon>Actinopterygii</taxon>
        <taxon>Neopterygii</taxon>
        <taxon>Teleostei</taxon>
        <taxon>Neoteleostei</taxon>
        <taxon>Acanthomorphata</taxon>
        <taxon>Eupercaria</taxon>
        <taxon>Perciformes</taxon>
        <taxon>Notothenioidei</taxon>
        <taxon>Channichthyidae</taxon>
        <taxon>Champsocephalus</taxon>
    </lineage>
</organism>